<name>A0A2P2MHY3_RHIMU</name>
<proteinExistence type="predicted"/>
<protein>
    <recommendedName>
        <fullName evidence="2">Nuclear pore complex protein NUP205</fullName>
    </recommendedName>
</protein>
<organism evidence="1">
    <name type="scientific">Rhizophora mucronata</name>
    <name type="common">Asiatic mangrove</name>
    <dbReference type="NCBI Taxonomy" id="61149"/>
    <lineage>
        <taxon>Eukaryota</taxon>
        <taxon>Viridiplantae</taxon>
        <taxon>Streptophyta</taxon>
        <taxon>Embryophyta</taxon>
        <taxon>Tracheophyta</taxon>
        <taxon>Spermatophyta</taxon>
        <taxon>Magnoliopsida</taxon>
        <taxon>eudicotyledons</taxon>
        <taxon>Gunneridae</taxon>
        <taxon>Pentapetalae</taxon>
        <taxon>rosids</taxon>
        <taxon>fabids</taxon>
        <taxon>Malpighiales</taxon>
        <taxon>Rhizophoraceae</taxon>
        <taxon>Rhizophora</taxon>
    </lineage>
</organism>
<dbReference type="AlphaFoldDB" id="A0A2P2MHY3"/>
<evidence type="ECO:0000313" key="1">
    <source>
        <dbReference type="EMBL" id="MBX29787.1"/>
    </source>
</evidence>
<dbReference type="EMBL" id="GGEC01049302">
    <property type="protein sequence ID" value="MBX29786.1"/>
    <property type="molecule type" value="Transcribed_RNA"/>
</dbReference>
<accession>A0A2P2MHY3</accession>
<sequence>MEQINLVVGILSKAWPYEESDEFGFVQGLFGMMHALFSYKLEASIVGSSVQSSERKRMLELYLFQLCFSLSSYLYFLVTRKSLRLQVSEISDDYHSPAGVQQPTLTLLSSLFGSMTTSLERATEEKSLLLNKIRDINDLSRQEVDEIISTYVRQDRISSSDDIQKRRYVAMVEMCQVAGNRDRLITLLLALAEHVLNVFLVHFQDSSATSDTIMAIRTITYGRKPDSGQDISLLCGKLVSTLERLELLSEVKIGHRLKVFHRLVSSLKEMAIQRLT</sequence>
<reference evidence="1" key="1">
    <citation type="submission" date="2018-02" db="EMBL/GenBank/DDBJ databases">
        <title>Rhizophora mucronata_Transcriptome.</title>
        <authorList>
            <person name="Meera S.P."/>
            <person name="Sreeshan A."/>
            <person name="Augustine A."/>
        </authorList>
    </citation>
    <scope>NUCLEOTIDE SEQUENCE</scope>
    <source>
        <tissue evidence="1">Leaf</tissue>
    </source>
</reference>
<dbReference type="EMBL" id="GGEC01049303">
    <property type="protein sequence ID" value="MBX29787.1"/>
    <property type="molecule type" value="Transcribed_RNA"/>
</dbReference>
<evidence type="ECO:0008006" key="2">
    <source>
        <dbReference type="Google" id="ProtNLM"/>
    </source>
</evidence>